<proteinExistence type="inferred from homology"/>
<feature type="transmembrane region" description="Helical" evidence="3">
    <location>
        <begin position="107"/>
        <end position="127"/>
    </location>
</feature>
<protein>
    <submittedName>
        <fullName evidence="5">Peptidase, A24 family</fullName>
    </submittedName>
</protein>
<accession>A0ABP2K7T1</accession>
<dbReference type="Gene3D" id="1.20.120.1220">
    <property type="match status" value="1"/>
</dbReference>
<dbReference type="EMBL" id="ADZU01000027">
    <property type="protein sequence ID" value="EFS92212.1"/>
    <property type="molecule type" value="Genomic_DNA"/>
</dbReference>
<dbReference type="PANTHER" id="PTHR30487:SF0">
    <property type="entry name" value="PREPILIN LEADER PEPTIDASE_N-METHYLTRANSFERASE-RELATED"/>
    <property type="match status" value="1"/>
</dbReference>
<feature type="domain" description="Prepilin type IV endopeptidase peptidase" evidence="4">
    <location>
        <begin position="81"/>
        <end position="191"/>
    </location>
</feature>
<evidence type="ECO:0000256" key="1">
    <source>
        <dbReference type="ARBA" id="ARBA00005801"/>
    </source>
</evidence>
<evidence type="ECO:0000256" key="2">
    <source>
        <dbReference type="RuleBase" id="RU003793"/>
    </source>
</evidence>
<gene>
    <name evidence="5" type="ORF">HMPREF9607_01553</name>
</gene>
<dbReference type="InterPro" id="IPR014032">
    <property type="entry name" value="Peptidase_A24A_bac"/>
</dbReference>
<name>A0ABP2K7T1_9ACTN</name>
<evidence type="ECO:0000256" key="3">
    <source>
        <dbReference type="SAM" id="Phobius"/>
    </source>
</evidence>
<comment type="similarity">
    <text evidence="1 2">Belongs to the peptidase A24 family.</text>
</comment>
<feature type="transmembrane region" description="Helical" evidence="3">
    <location>
        <begin position="12"/>
        <end position="31"/>
    </location>
</feature>
<dbReference type="Proteomes" id="UP000003179">
    <property type="component" value="Unassembled WGS sequence"/>
</dbReference>
<dbReference type="InterPro" id="IPR000045">
    <property type="entry name" value="Prepilin_IV_endopep_pep"/>
</dbReference>
<evidence type="ECO:0000313" key="6">
    <source>
        <dbReference type="Proteomes" id="UP000003179"/>
    </source>
</evidence>
<comment type="caution">
    <text evidence="5">The sequence shown here is derived from an EMBL/GenBank/DDBJ whole genome shotgun (WGS) entry which is preliminary data.</text>
</comment>
<keyword evidence="3" id="KW-1133">Transmembrane helix</keyword>
<evidence type="ECO:0000313" key="5">
    <source>
        <dbReference type="EMBL" id="EFS92212.1"/>
    </source>
</evidence>
<organism evidence="5 6">
    <name type="scientific">Cutibacterium modestum HL044PA1</name>
    <dbReference type="NCBI Taxonomy" id="765109"/>
    <lineage>
        <taxon>Bacteria</taxon>
        <taxon>Bacillati</taxon>
        <taxon>Actinomycetota</taxon>
        <taxon>Actinomycetes</taxon>
        <taxon>Propionibacteriales</taxon>
        <taxon>Propionibacteriaceae</taxon>
        <taxon>Cutibacterium</taxon>
        <taxon>Cutibacterium modestum</taxon>
    </lineage>
</organism>
<keyword evidence="3" id="KW-0472">Membrane</keyword>
<reference evidence="5" key="1">
    <citation type="submission" date="2010-08" db="EMBL/GenBank/DDBJ databases">
        <authorList>
            <person name="Weinstock G."/>
            <person name="Sodergren E."/>
            <person name="Clifton S."/>
            <person name="Fulton L."/>
            <person name="Fulton B."/>
            <person name="Courtney L."/>
            <person name="Fronick C."/>
            <person name="Harrison M."/>
            <person name="Strong C."/>
            <person name="Farmer C."/>
            <person name="Delahaunty K."/>
            <person name="Markovic C."/>
            <person name="Hall O."/>
            <person name="Minx P."/>
            <person name="Tomlinson C."/>
            <person name="Mitreva M."/>
            <person name="Hou S."/>
            <person name="Chen J."/>
            <person name="Wollam A."/>
            <person name="Pepin K.H."/>
            <person name="Johnson M."/>
            <person name="Bhonagiri V."/>
            <person name="Zhang X."/>
            <person name="Suruliraj S."/>
            <person name="Warren W."/>
            <person name="Chinwalla A."/>
            <person name="Mardis E.R."/>
            <person name="Wilson R.K."/>
        </authorList>
    </citation>
    <scope>NUCLEOTIDE SEQUENCE [LARGE SCALE GENOMIC DNA]</scope>
    <source>
        <strain evidence="5">HL044PA1</strain>
    </source>
</reference>
<dbReference type="PRINTS" id="PR00864">
    <property type="entry name" value="PREPILNPTASE"/>
</dbReference>
<dbReference type="InterPro" id="IPR050882">
    <property type="entry name" value="Prepilin_peptidase/N-MTase"/>
</dbReference>
<dbReference type="Pfam" id="PF01478">
    <property type="entry name" value="Peptidase_A24"/>
    <property type="match status" value="1"/>
</dbReference>
<dbReference type="PANTHER" id="PTHR30487">
    <property type="entry name" value="TYPE 4 PREPILIN-LIKE PROTEINS LEADER PEPTIDE-PROCESSING ENZYME"/>
    <property type="match status" value="1"/>
</dbReference>
<feature type="transmembrane region" description="Helical" evidence="3">
    <location>
        <begin position="133"/>
        <end position="158"/>
    </location>
</feature>
<feature type="transmembrane region" description="Helical" evidence="3">
    <location>
        <begin position="170"/>
        <end position="192"/>
    </location>
</feature>
<feature type="transmembrane region" description="Helical" evidence="3">
    <location>
        <begin position="75"/>
        <end position="95"/>
    </location>
</feature>
<sequence>MATVLSAVGGPVAATVGVATGLAEGALVLAFVTPRRYRHGDEVDCPPRSRWWVPVWTVFACASLAFSWWHAPAYMAIVLTLVAPLVAACVVDVDVQRLPDAITLPTAAVLVVALGILAAVTSAWSALGRSLGAGFLVFLVFFALAFIGGGGGMGMGDVKLSVSIGLMNGYLSWVHVFLAVLAGALIGSFWGLGLRVVKGESAREFAFGPHMVAGAQWCSLCLLCQDCGHDGGRSAFSVQQTSEVDNEGQTQ</sequence>
<keyword evidence="6" id="KW-1185">Reference proteome</keyword>
<keyword evidence="3" id="KW-0812">Transmembrane</keyword>
<evidence type="ECO:0000259" key="4">
    <source>
        <dbReference type="Pfam" id="PF01478"/>
    </source>
</evidence>